<sequence>MAEMKPCSAVHEIKPNNTIYINNLNGKVKKEELKKALYAIFSQFGAIVDIMCFSHVKMRGQAHVIFKEIGAATTALRSMQGFPFYDKPMRIHFAKQDSDVIAKAKGTYVERPKRQIVRSLDKKKKKGVAPTDAKKPANAPGPVGEAQRPTAPPNKILFCTNLPPETTEQMLHLLFSQFPGLKDIRVIPNRTDIAFIEFEDEDSAKVVKQRLNNFKITPTHAVQIEYANK</sequence>
<reference evidence="13" key="1">
    <citation type="submission" date="2023-06" db="EMBL/GenBank/DDBJ databases">
        <title>Genomic analysis of the entomopathogenic nematode Steinernema hermaphroditum.</title>
        <authorList>
            <person name="Schwarz E.M."/>
            <person name="Heppert J.K."/>
            <person name="Baniya A."/>
            <person name="Schwartz H.T."/>
            <person name="Tan C.-H."/>
            <person name="Antoshechkin I."/>
            <person name="Sternberg P.W."/>
            <person name="Goodrich-Blair H."/>
            <person name="Dillman A.R."/>
        </authorList>
    </citation>
    <scope>NUCLEOTIDE SEQUENCE</scope>
    <source>
        <strain evidence="13">PS9179</strain>
        <tissue evidence="13">Whole animal</tissue>
    </source>
</reference>
<dbReference type="Proteomes" id="UP001175271">
    <property type="component" value="Unassembled WGS sequence"/>
</dbReference>
<evidence type="ECO:0000256" key="1">
    <source>
        <dbReference type="ARBA" id="ARBA00004123"/>
    </source>
</evidence>
<evidence type="ECO:0000256" key="7">
    <source>
        <dbReference type="ARBA" id="ARBA00023187"/>
    </source>
</evidence>
<dbReference type="CDD" id="cd12247">
    <property type="entry name" value="RRM2_U1A_like"/>
    <property type="match status" value="1"/>
</dbReference>
<keyword evidence="8" id="KW-0539">Nucleus</keyword>
<keyword evidence="6 10" id="KW-0694">RNA-binding</keyword>
<evidence type="ECO:0000313" key="14">
    <source>
        <dbReference type="Proteomes" id="UP001175271"/>
    </source>
</evidence>
<dbReference type="GO" id="GO:0005681">
    <property type="term" value="C:spliceosomal complex"/>
    <property type="evidence" value="ECO:0007669"/>
    <property type="project" value="UniProtKB-KW"/>
</dbReference>
<name>A0AA39HJH7_9BILA</name>
<evidence type="ECO:0000256" key="2">
    <source>
        <dbReference type="ARBA" id="ARBA00007243"/>
    </source>
</evidence>
<dbReference type="InterPro" id="IPR000504">
    <property type="entry name" value="RRM_dom"/>
</dbReference>
<dbReference type="Gene3D" id="3.30.70.330">
    <property type="match status" value="2"/>
</dbReference>
<dbReference type="Pfam" id="PF00076">
    <property type="entry name" value="RRM_1"/>
    <property type="match status" value="2"/>
</dbReference>
<proteinExistence type="inferred from homology"/>
<keyword evidence="7" id="KW-0508">mRNA splicing</keyword>
<gene>
    <name evidence="13" type="ORF">QR680_018940</name>
</gene>
<dbReference type="EMBL" id="JAUCMV010000004">
    <property type="protein sequence ID" value="KAK0407002.1"/>
    <property type="molecule type" value="Genomic_DNA"/>
</dbReference>
<dbReference type="InterPro" id="IPR035979">
    <property type="entry name" value="RBD_domain_sf"/>
</dbReference>
<feature type="domain" description="RRM" evidence="12">
    <location>
        <begin position="155"/>
        <end position="229"/>
    </location>
</feature>
<dbReference type="GO" id="GO:0006397">
    <property type="term" value="P:mRNA processing"/>
    <property type="evidence" value="ECO:0007669"/>
    <property type="project" value="UniProtKB-KW"/>
</dbReference>
<comment type="subcellular location">
    <subcellularLocation>
        <location evidence="1">Nucleus</location>
    </subcellularLocation>
</comment>
<dbReference type="PROSITE" id="PS50102">
    <property type="entry name" value="RRM"/>
    <property type="match status" value="2"/>
</dbReference>
<evidence type="ECO:0000256" key="10">
    <source>
        <dbReference type="PROSITE-ProRule" id="PRU00176"/>
    </source>
</evidence>
<evidence type="ECO:0000256" key="11">
    <source>
        <dbReference type="SAM" id="MobiDB-lite"/>
    </source>
</evidence>
<dbReference type="FunFam" id="3.30.70.330:FF:000029">
    <property type="entry name" value="U2 small nuclear ribonucleoprotein B"/>
    <property type="match status" value="1"/>
</dbReference>
<comment type="similarity">
    <text evidence="2">Belongs to the RRM U1 A/B'' family.</text>
</comment>
<dbReference type="PANTHER" id="PTHR10501">
    <property type="entry name" value="U1 SMALL NUCLEAR RIBONUCLEOPROTEIN A/U2 SMALL NUCLEAR RIBONUCLEOPROTEIN B"/>
    <property type="match status" value="1"/>
</dbReference>
<evidence type="ECO:0000259" key="12">
    <source>
        <dbReference type="PROSITE" id="PS50102"/>
    </source>
</evidence>
<dbReference type="GO" id="GO:0030532">
    <property type="term" value="C:small nuclear ribonucleoprotein complex"/>
    <property type="evidence" value="ECO:0007669"/>
    <property type="project" value="UniProtKB-ARBA"/>
</dbReference>
<dbReference type="SUPFAM" id="SSF54928">
    <property type="entry name" value="RNA-binding domain, RBD"/>
    <property type="match status" value="2"/>
</dbReference>
<keyword evidence="14" id="KW-1185">Reference proteome</keyword>
<dbReference type="InterPro" id="IPR012677">
    <property type="entry name" value="Nucleotide-bd_a/b_plait_sf"/>
</dbReference>
<dbReference type="GO" id="GO:0008380">
    <property type="term" value="P:RNA splicing"/>
    <property type="evidence" value="ECO:0007669"/>
    <property type="project" value="UniProtKB-KW"/>
</dbReference>
<evidence type="ECO:0000256" key="5">
    <source>
        <dbReference type="ARBA" id="ARBA00022737"/>
    </source>
</evidence>
<evidence type="ECO:0000256" key="6">
    <source>
        <dbReference type="ARBA" id="ARBA00022884"/>
    </source>
</evidence>
<dbReference type="GO" id="GO:0003723">
    <property type="term" value="F:RNA binding"/>
    <property type="evidence" value="ECO:0007669"/>
    <property type="project" value="UniProtKB-UniRule"/>
</dbReference>
<keyword evidence="5" id="KW-0677">Repeat</keyword>
<evidence type="ECO:0000256" key="9">
    <source>
        <dbReference type="ARBA" id="ARBA00023274"/>
    </source>
</evidence>
<feature type="region of interest" description="Disordered" evidence="11">
    <location>
        <begin position="119"/>
        <end position="154"/>
    </location>
</feature>
<organism evidence="13 14">
    <name type="scientific">Steinernema hermaphroditum</name>
    <dbReference type="NCBI Taxonomy" id="289476"/>
    <lineage>
        <taxon>Eukaryota</taxon>
        <taxon>Metazoa</taxon>
        <taxon>Ecdysozoa</taxon>
        <taxon>Nematoda</taxon>
        <taxon>Chromadorea</taxon>
        <taxon>Rhabditida</taxon>
        <taxon>Tylenchina</taxon>
        <taxon>Panagrolaimomorpha</taxon>
        <taxon>Strongyloidoidea</taxon>
        <taxon>Steinernematidae</taxon>
        <taxon>Steinernema</taxon>
    </lineage>
</organism>
<evidence type="ECO:0000256" key="4">
    <source>
        <dbReference type="ARBA" id="ARBA00022728"/>
    </source>
</evidence>
<dbReference type="AlphaFoldDB" id="A0AA39HJH7"/>
<accession>A0AA39HJH7</accession>
<evidence type="ECO:0000256" key="8">
    <source>
        <dbReference type="ARBA" id="ARBA00023242"/>
    </source>
</evidence>
<protein>
    <recommendedName>
        <fullName evidence="12">RRM domain-containing protein</fullName>
    </recommendedName>
</protein>
<dbReference type="SMART" id="SM00360">
    <property type="entry name" value="RRM"/>
    <property type="match status" value="2"/>
</dbReference>
<keyword evidence="4" id="KW-0747">Spliceosome</keyword>
<evidence type="ECO:0000256" key="3">
    <source>
        <dbReference type="ARBA" id="ARBA00022664"/>
    </source>
</evidence>
<keyword evidence="9" id="KW-0687">Ribonucleoprotein</keyword>
<evidence type="ECO:0000313" key="13">
    <source>
        <dbReference type="EMBL" id="KAK0407002.1"/>
    </source>
</evidence>
<feature type="domain" description="RRM" evidence="12">
    <location>
        <begin position="17"/>
        <end position="96"/>
    </location>
</feature>
<dbReference type="FunFam" id="3.30.70.330:FF:000039">
    <property type="entry name" value="U1 small nuclear ribonucleoprotein A"/>
    <property type="match status" value="1"/>
</dbReference>
<comment type="caution">
    <text evidence="13">The sequence shown here is derived from an EMBL/GenBank/DDBJ whole genome shotgun (WGS) entry which is preliminary data.</text>
</comment>
<keyword evidence="3" id="KW-0507">mRNA processing</keyword>